<dbReference type="EC" id="3.1.6.1" evidence="4"/>
<dbReference type="Proteomes" id="UP000188181">
    <property type="component" value="Chromosome"/>
</dbReference>
<sequence length="493" mass="55719" precursor="true">MDLSRRNFIKTACLCSIFPASAIKSSFGAAERPKADRPPNILFILTDDQGYGDIGRHGHPLLKTPNIDRLYDESVRFDNFYVSPCCAPTRAALLTGMHEFKNGVTHTIEPREHLNKDAVTLQELLKKRGYATGHFGKWHLGNSPGYFAHERGFDVSVRPCGVHTSSNFDAGIIRNGKQEDSKGFREDVLFDEAINFIEDNKDKPFFCYLATFSPHTPLVAPEKFIKPYKGKTRDDIAVFLGMIANIDWNVGRIMSKLDQLGLDDNTIVMFMNDNGQTVGLDLYNADMRGCKCTIWHGGSRAMSFWRWKGVWKPRTEDALTAHLDVLPTLTELSGAEIPAGTRKRLDGYSLVELLESKDGDFPRDRKLYEHVARWPNGMADSHKYAMAAVRQGNYLYVRSRPCDNPECTPKVMGNQCHTLRLVEKGATAATYTRDNAQFHWGVTPGDGWALYDTKKDPGCMNDISKKHPVLVKQLKADYDKWWDTVRPAMINEE</sequence>
<dbReference type="CDD" id="cd16146">
    <property type="entry name" value="ARS_like"/>
    <property type="match status" value="1"/>
</dbReference>
<dbReference type="STRING" id="1851148.SMSP2_00380"/>
<evidence type="ECO:0000313" key="5">
    <source>
        <dbReference type="Proteomes" id="UP000188181"/>
    </source>
</evidence>
<dbReference type="KEGG" id="pbas:SMSP2_00380"/>
<dbReference type="SUPFAM" id="SSF53649">
    <property type="entry name" value="Alkaline phosphatase-like"/>
    <property type="match status" value="1"/>
</dbReference>
<feature type="domain" description="Sulfatase N-terminal" evidence="3">
    <location>
        <begin position="39"/>
        <end position="334"/>
    </location>
</feature>
<reference evidence="5" key="1">
    <citation type="submission" date="2017-02" db="EMBL/GenBank/DDBJ databases">
        <title>Comparative genomics and description of representatives of a novel lineage of planctomycetes thriving in anoxic sediments.</title>
        <authorList>
            <person name="Spring S."/>
            <person name="Bunk B."/>
            <person name="Sproer C."/>
        </authorList>
    </citation>
    <scope>NUCLEOTIDE SEQUENCE [LARGE SCALE GENOMIC DNA]</scope>
    <source>
        <strain evidence="5">SM-Chi-D1</strain>
    </source>
</reference>
<dbReference type="InterPro" id="IPR017850">
    <property type="entry name" value="Alkaline_phosphatase_core_sf"/>
</dbReference>
<dbReference type="Gene3D" id="3.30.1120.10">
    <property type="match status" value="1"/>
</dbReference>
<gene>
    <name evidence="4" type="primary">atsA_2</name>
    <name evidence="4" type="ORF">SMSP2_00380</name>
</gene>
<evidence type="ECO:0000259" key="3">
    <source>
        <dbReference type="Pfam" id="PF00884"/>
    </source>
</evidence>
<dbReference type="InterPro" id="IPR000917">
    <property type="entry name" value="Sulfatase_N"/>
</dbReference>
<protein>
    <submittedName>
        <fullName evidence="4">Arylsulfatase</fullName>
        <ecNumber evidence="4">3.1.6.1</ecNumber>
    </submittedName>
</protein>
<dbReference type="Pfam" id="PF00884">
    <property type="entry name" value="Sulfatase"/>
    <property type="match status" value="1"/>
</dbReference>
<dbReference type="OrthoDB" id="9783154at2"/>
<dbReference type="RefSeq" id="WP_146682337.1">
    <property type="nucleotide sequence ID" value="NZ_CP019646.1"/>
</dbReference>
<organism evidence="4 5">
    <name type="scientific">Limihaloglobus sulfuriphilus</name>
    <dbReference type="NCBI Taxonomy" id="1851148"/>
    <lineage>
        <taxon>Bacteria</taxon>
        <taxon>Pseudomonadati</taxon>
        <taxon>Planctomycetota</taxon>
        <taxon>Phycisphaerae</taxon>
        <taxon>Sedimentisphaerales</taxon>
        <taxon>Sedimentisphaeraceae</taxon>
        <taxon>Limihaloglobus</taxon>
    </lineage>
</organism>
<comment type="similarity">
    <text evidence="1">Belongs to the sulfatase family.</text>
</comment>
<dbReference type="EMBL" id="CP019646">
    <property type="protein sequence ID" value="AQQ70043.1"/>
    <property type="molecule type" value="Genomic_DNA"/>
</dbReference>
<dbReference type="PANTHER" id="PTHR42693">
    <property type="entry name" value="ARYLSULFATASE FAMILY MEMBER"/>
    <property type="match status" value="1"/>
</dbReference>
<dbReference type="AlphaFoldDB" id="A0A1Q2MBE6"/>
<evidence type="ECO:0000313" key="4">
    <source>
        <dbReference type="EMBL" id="AQQ70043.1"/>
    </source>
</evidence>
<accession>A0A1Q2MBE6</accession>
<dbReference type="PANTHER" id="PTHR42693:SF53">
    <property type="entry name" value="ENDO-4-O-SULFATASE"/>
    <property type="match status" value="1"/>
</dbReference>
<dbReference type="InterPro" id="IPR050738">
    <property type="entry name" value="Sulfatase"/>
</dbReference>
<evidence type="ECO:0000256" key="1">
    <source>
        <dbReference type="ARBA" id="ARBA00008779"/>
    </source>
</evidence>
<dbReference type="GO" id="GO:0004065">
    <property type="term" value="F:arylsulfatase activity"/>
    <property type="evidence" value="ECO:0007669"/>
    <property type="project" value="UniProtKB-EC"/>
</dbReference>
<keyword evidence="2 4" id="KW-0378">Hydrolase</keyword>
<dbReference type="Gene3D" id="3.40.720.10">
    <property type="entry name" value="Alkaline Phosphatase, subunit A"/>
    <property type="match status" value="1"/>
</dbReference>
<name>A0A1Q2MBE6_9BACT</name>
<keyword evidence="5" id="KW-1185">Reference proteome</keyword>
<proteinExistence type="inferred from homology"/>
<evidence type="ECO:0000256" key="2">
    <source>
        <dbReference type="ARBA" id="ARBA00022801"/>
    </source>
</evidence>